<dbReference type="FunFam" id="2.60.40.10:FF:000107">
    <property type="entry name" value="Myosin, light chain kinase a"/>
    <property type="match status" value="1"/>
</dbReference>
<dbReference type="InterPro" id="IPR003599">
    <property type="entry name" value="Ig_sub"/>
</dbReference>
<dbReference type="Proteomes" id="UP000265000">
    <property type="component" value="Unplaced"/>
</dbReference>
<reference evidence="3" key="1">
    <citation type="submission" date="2025-08" db="UniProtKB">
        <authorList>
            <consortium name="Ensembl"/>
        </authorList>
    </citation>
    <scope>IDENTIFICATION</scope>
</reference>
<dbReference type="Pfam" id="PF07679">
    <property type="entry name" value="I-set"/>
    <property type="match status" value="1"/>
</dbReference>
<keyword evidence="1" id="KW-0393">Immunoglobulin domain</keyword>
<dbReference type="InterPro" id="IPR013098">
    <property type="entry name" value="Ig_I-set"/>
</dbReference>
<dbReference type="SUPFAM" id="SSF48726">
    <property type="entry name" value="Immunoglobulin"/>
    <property type="match status" value="1"/>
</dbReference>
<name>A0A3Q2R0H2_FUNHE</name>
<sequence>TGTGRRGSGRVTEMPPRFINPICDMETPEGTTVMFECSLMGIPSPIVSWFKGDKKIPQNTKKYLRHTGSSLELLNPVKADSGEYTCKASNQHGSDSCSASLVVTGTVPVGTFLLGSACLCWGQRERIIDMFCVTVTRYGCKLLFDSDLSCFCRGLKCPQLQRSGRCQRFVPRQACMIICVQLRKSQF</sequence>
<feature type="domain" description="Ig-like" evidence="2">
    <location>
        <begin position="16"/>
        <end position="104"/>
    </location>
</feature>
<dbReference type="Ensembl" id="ENSFHET00000029000.1">
    <property type="protein sequence ID" value="ENSFHEP00000034083.1"/>
    <property type="gene ID" value="ENSFHEG00000021677.1"/>
</dbReference>
<keyword evidence="4" id="KW-1185">Reference proteome</keyword>
<dbReference type="InterPro" id="IPR036179">
    <property type="entry name" value="Ig-like_dom_sf"/>
</dbReference>
<dbReference type="GO" id="GO:0055013">
    <property type="term" value="P:cardiac muscle cell development"/>
    <property type="evidence" value="ECO:0007669"/>
    <property type="project" value="UniProtKB-ARBA"/>
</dbReference>
<dbReference type="InterPro" id="IPR007110">
    <property type="entry name" value="Ig-like_dom"/>
</dbReference>
<dbReference type="InterPro" id="IPR003598">
    <property type="entry name" value="Ig_sub2"/>
</dbReference>
<accession>A0A3Q2R0H2</accession>
<dbReference type="PROSITE" id="PS50835">
    <property type="entry name" value="IG_LIKE"/>
    <property type="match status" value="1"/>
</dbReference>
<dbReference type="SMART" id="SM00409">
    <property type="entry name" value="IG"/>
    <property type="match status" value="1"/>
</dbReference>
<dbReference type="GO" id="GO:0003007">
    <property type="term" value="P:heart morphogenesis"/>
    <property type="evidence" value="ECO:0007669"/>
    <property type="project" value="UniProtKB-ARBA"/>
</dbReference>
<dbReference type="AlphaFoldDB" id="A0A3Q2R0H2"/>
<dbReference type="SMART" id="SM00408">
    <property type="entry name" value="IGc2"/>
    <property type="match status" value="1"/>
</dbReference>
<dbReference type="Gene3D" id="2.60.40.10">
    <property type="entry name" value="Immunoglobulins"/>
    <property type="match status" value="1"/>
</dbReference>
<evidence type="ECO:0000256" key="1">
    <source>
        <dbReference type="ARBA" id="ARBA00023319"/>
    </source>
</evidence>
<evidence type="ECO:0000313" key="4">
    <source>
        <dbReference type="Proteomes" id="UP000265000"/>
    </source>
</evidence>
<dbReference type="InterPro" id="IPR013783">
    <property type="entry name" value="Ig-like_fold"/>
</dbReference>
<reference evidence="3" key="2">
    <citation type="submission" date="2025-09" db="UniProtKB">
        <authorList>
            <consortium name="Ensembl"/>
        </authorList>
    </citation>
    <scope>IDENTIFICATION</scope>
</reference>
<dbReference type="PANTHER" id="PTHR47633">
    <property type="entry name" value="IMMUNOGLOBULIN"/>
    <property type="match status" value="1"/>
</dbReference>
<evidence type="ECO:0000259" key="2">
    <source>
        <dbReference type="PROSITE" id="PS50835"/>
    </source>
</evidence>
<evidence type="ECO:0000313" key="3">
    <source>
        <dbReference type="Ensembl" id="ENSFHEP00000034083.1"/>
    </source>
</evidence>
<organism evidence="3 4">
    <name type="scientific">Fundulus heteroclitus</name>
    <name type="common">Killifish</name>
    <name type="synonym">Mummichog</name>
    <dbReference type="NCBI Taxonomy" id="8078"/>
    <lineage>
        <taxon>Eukaryota</taxon>
        <taxon>Metazoa</taxon>
        <taxon>Chordata</taxon>
        <taxon>Craniata</taxon>
        <taxon>Vertebrata</taxon>
        <taxon>Euteleostomi</taxon>
        <taxon>Actinopterygii</taxon>
        <taxon>Neopterygii</taxon>
        <taxon>Teleostei</taxon>
        <taxon>Neoteleostei</taxon>
        <taxon>Acanthomorphata</taxon>
        <taxon>Ovalentaria</taxon>
        <taxon>Atherinomorphae</taxon>
        <taxon>Cyprinodontiformes</taxon>
        <taxon>Fundulidae</taxon>
        <taxon>Fundulus</taxon>
    </lineage>
</organism>
<dbReference type="GeneTree" id="ENSGT01110000267173"/>
<proteinExistence type="predicted"/>
<dbReference type="PANTHER" id="PTHR47633:SF8">
    <property type="entry name" value="SPEG NEIGHBOR PROTEIN"/>
    <property type="match status" value="1"/>
</dbReference>
<protein>
    <recommendedName>
        <fullName evidence="2">Ig-like domain-containing protein</fullName>
    </recommendedName>
</protein>
<dbReference type="GO" id="GO:0004672">
    <property type="term" value="F:protein kinase activity"/>
    <property type="evidence" value="ECO:0007669"/>
    <property type="project" value="TreeGrafter"/>
</dbReference>